<reference evidence="2" key="1">
    <citation type="journal article" date="2018" name="Genome Biol.">
        <title>SKESA: strategic k-mer extension for scrupulous assemblies.</title>
        <authorList>
            <person name="Souvorov A."/>
            <person name="Agarwala R."/>
            <person name="Lipman D.J."/>
        </authorList>
    </citation>
    <scope>NUCLEOTIDE SEQUENCE</scope>
    <source>
        <strain evidence="2">M138</strain>
    </source>
</reference>
<feature type="transmembrane region" description="Helical" evidence="1">
    <location>
        <begin position="34"/>
        <end position="57"/>
    </location>
</feature>
<proteinExistence type="predicted"/>
<keyword evidence="1" id="KW-1133">Transmembrane helix</keyword>
<organism evidence="2">
    <name type="scientific">Salmonella enterica subsp. enterica serovar Eastbourne</name>
    <dbReference type="NCBI Taxonomy" id="486993"/>
    <lineage>
        <taxon>Bacteria</taxon>
        <taxon>Pseudomonadati</taxon>
        <taxon>Pseudomonadota</taxon>
        <taxon>Gammaproteobacteria</taxon>
        <taxon>Enterobacterales</taxon>
        <taxon>Enterobacteriaceae</taxon>
        <taxon>Salmonella</taxon>
    </lineage>
</organism>
<keyword evidence="1" id="KW-0812">Transmembrane</keyword>
<name>A0A702BA65_SALET</name>
<keyword evidence="1" id="KW-0472">Membrane</keyword>
<dbReference type="AlphaFoldDB" id="A0A702BA65"/>
<evidence type="ECO:0000256" key="1">
    <source>
        <dbReference type="SAM" id="Phobius"/>
    </source>
</evidence>
<protein>
    <submittedName>
        <fullName evidence="2">Uncharacterized protein</fullName>
    </submittedName>
</protein>
<accession>A0A702BA65</accession>
<gene>
    <name evidence="2" type="ORF">G0D12_24785</name>
</gene>
<reference evidence="2" key="2">
    <citation type="submission" date="2018-07" db="EMBL/GenBank/DDBJ databases">
        <authorList>
            <consortium name="NCBI Pathogen Detection Project"/>
        </authorList>
    </citation>
    <scope>NUCLEOTIDE SEQUENCE</scope>
    <source>
        <strain evidence="2">M138</strain>
    </source>
</reference>
<comment type="caution">
    <text evidence="2">The sequence shown here is derived from an EMBL/GenBank/DDBJ whole genome shotgun (WGS) entry which is preliminary data.</text>
</comment>
<evidence type="ECO:0000313" key="2">
    <source>
        <dbReference type="EMBL" id="HAC6678846.1"/>
    </source>
</evidence>
<sequence>MLSFVPAASGQNVGTGQGRNKDCGNMLMNWLKVVYYICISFVVMMSLVFFVSVFLLLNNE</sequence>
<dbReference type="EMBL" id="DAAMHJ010000037">
    <property type="protein sequence ID" value="HAC6678846.1"/>
    <property type="molecule type" value="Genomic_DNA"/>
</dbReference>